<keyword evidence="2" id="KW-0456">Lyase</keyword>
<evidence type="ECO:0000313" key="6">
    <source>
        <dbReference type="EMBL" id="KAH9825588.1"/>
    </source>
</evidence>
<dbReference type="Pfam" id="PF06094">
    <property type="entry name" value="GGACT"/>
    <property type="match status" value="1"/>
</dbReference>
<dbReference type="InterPro" id="IPR013024">
    <property type="entry name" value="GGCT-like"/>
</dbReference>
<dbReference type="CDD" id="cd06661">
    <property type="entry name" value="GGCT_like"/>
    <property type="match status" value="1"/>
</dbReference>
<evidence type="ECO:0000256" key="2">
    <source>
        <dbReference type="ARBA" id="ARBA00023239"/>
    </source>
</evidence>
<evidence type="ECO:0000313" key="7">
    <source>
        <dbReference type="Proteomes" id="UP001138500"/>
    </source>
</evidence>
<dbReference type="AlphaFoldDB" id="A0A9W7SN91"/>
<dbReference type="OrthoDB" id="2924818at2759"/>
<evidence type="ECO:0000259" key="5">
    <source>
        <dbReference type="Pfam" id="PF06094"/>
    </source>
</evidence>
<feature type="binding site" evidence="4">
    <location>
        <begin position="42"/>
        <end position="47"/>
    </location>
    <ligand>
        <name>substrate</name>
    </ligand>
</feature>
<dbReference type="GO" id="GO:0003839">
    <property type="term" value="F:gamma-glutamylcyclotransferase activity"/>
    <property type="evidence" value="ECO:0007669"/>
    <property type="project" value="UniProtKB-EC"/>
</dbReference>
<dbReference type="EMBL" id="RIBY02002091">
    <property type="protein sequence ID" value="KAH9825588.1"/>
    <property type="molecule type" value="Genomic_DNA"/>
</dbReference>
<evidence type="ECO:0000256" key="1">
    <source>
        <dbReference type="ARBA" id="ARBA00012346"/>
    </source>
</evidence>
<dbReference type="InterPro" id="IPR017939">
    <property type="entry name" value="G-Glutamylcylcotransferase"/>
</dbReference>
<keyword evidence="7" id="KW-1185">Reference proteome</keyword>
<dbReference type="InterPro" id="IPR036568">
    <property type="entry name" value="GGCT-like_sf"/>
</dbReference>
<dbReference type="SUPFAM" id="SSF110857">
    <property type="entry name" value="Gamma-glutamyl cyclotransferase-like"/>
    <property type="match status" value="1"/>
</dbReference>
<reference evidence="6 7" key="1">
    <citation type="journal article" date="2018" name="IMA Fungus">
        <title>IMA Genome-F 10: Nine draft genome sequences of Claviceps purpurea s.lat., including C. arundinis, C. humidiphila, and C. cf. spartinae, pseudomolecules for the pitch canker pathogen Fusarium circinatum, draft genome of Davidsoniella eucalypti, Grosmannia galeiformis, Quambalaria eucalypti, and Teratosphaeria destructans.</title>
        <authorList>
            <person name="Wingfield B.D."/>
            <person name="Liu M."/>
            <person name="Nguyen H.D."/>
            <person name="Lane F.A."/>
            <person name="Morgan S.W."/>
            <person name="De Vos L."/>
            <person name="Wilken P.M."/>
            <person name="Duong T.A."/>
            <person name="Aylward J."/>
            <person name="Coetzee M.P."/>
            <person name="Dadej K."/>
            <person name="De Beer Z.W."/>
            <person name="Findlay W."/>
            <person name="Havenga M."/>
            <person name="Kolarik M."/>
            <person name="Menzies J.G."/>
            <person name="Naidoo K."/>
            <person name="Pochopski O."/>
            <person name="Shoukouhi P."/>
            <person name="Santana Q.C."/>
            <person name="Seifert K.A."/>
            <person name="Soal N."/>
            <person name="Steenkamp E.T."/>
            <person name="Tatham C.T."/>
            <person name="van der Nest M.A."/>
            <person name="Wingfield M.J."/>
        </authorList>
    </citation>
    <scope>NUCLEOTIDE SEQUENCE [LARGE SCALE GENOMIC DNA]</scope>
    <source>
        <strain evidence="6">CMW44962</strain>
    </source>
</reference>
<comment type="caution">
    <text evidence="6">The sequence shown here is derived from an EMBL/GenBank/DDBJ whole genome shotgun (WGS) entry which is preliminary data.</text>
</comment>
<feature type="domain" description="Gamma-glutamylcyclotransferase AIG2-like" evidence="5">
    <location>
        <begin position="42"/>
        <end position="141"/>
    </location>
</feature>
<evidence type="ECO:0000256" key="3">
    <source>
        <dbReference type="PIRSR" id="PIRSR617939-1"/>
    </source>
</evidence>
<sequence>MLSYCLGQRKDRQPWWAEKSPTLINHSRLDGMSADLSDTTLYFGYGSNLWRQQMKQRCPTSEFLGIARLDGYRWIIYERGYANIVEMSEEDGPGADSSSPQAYEDQVWGLVYSLQSADEARLDRNEGVPFAYTKETLDMDFFPTPGGRCPWPRGEKAKRERMLVYINRDLTDAAEPKHEYIYRMNRGIRDALREGVPEPYVEKVIRKFIPDVEDKTVEDLAKQQALDLEDER</sequence>
<accession>A0A9W7SN91</accession>
<proteinExistence type="predicted"/>
<gene>
    <name evidence="6" type="ORF">Tdes44962_MAKER10162</name>
</gene>
<evidence type="ECO:0000256" key="4">
    <source>
        <dbReference type="PIRSR" id="PIRSR617939-2"/>
    </source>
</evidence>
<dbReference type="PANTHER" id="PTHR12935:SF0">
    <property type="entry name" value="GAMMA-GLUTAMYLCYCLOTRANSFERASE"/>
    <property type="match status" value="1"/>
</dbReference>
<organism evidence="6 7">
    <name type="scientific">Teratosphaeria destructans</name>
    <dbReference type="NCBI Taxonomy" id="418781"/>
    <lineage>
        <taxon>Eukaryota</taxon>
        <taxon>Fungi</taxon>
        <taxon>Dikarya</taxon>
        <taxon>Ascomycota</taxon>
        <taxon>Pezizomycotina</taxon>
        <taxon>Dothideomycetes</taxon>
        <taxon>Dothideomycetidae</taxon>
        <taxon>Mycosphaerellales</taxon>
        <taxon>Teratosphaeriaceae</taxon>
        <taxon>Teratosphaeria</taxon>
    </lineage>
</organism>
<dbReference type="EC" id="4.3.2.9" evidence="1"/>
<feature type="active site" description="Proton acceptor" evidence="3">
    <location>
        <position position="126"/>
    </location>
</feature>
<dbReference type="InterPro" id="IPR009288">
    <property type="entry name" value="AIG2-like_dom"/>
</dbReference>
<name>A0A9W7SN91_9PEZI</name>
<dbReference type="Proteomes" id="UP001138500">
    <property type="component" value="Unassembled WGS sequence"/>
</dbReference>
<reference evidence="6 7" key="2">
    <citation type="journal article" date="2021" name="Curr. Genet.">
        <title>Genetic response to nitrogen starvation in the aggressive Eucalyptus foliar pathogen Teratosphaeria destructans.</title>
        <authorList>
            <person name="Havenga M."/>
            <person name="Wingfield B.D."/>
            <person name="Wingfield M.J."/>
            <person name="Dreyer L.L."/>
            <person name="Roets F."/>
            <person name="Aylward J."/>
        </authorList>
    </citation>
    <scope>NUCLEOTIDE SEQUENCE [LARGE SCALE GENOMIC DNA]</scope>
    <source>
        <strain evidence="6">CMW44962</strain>
    </source>
</reference>
<dbReference type="Gene3D" id="3.10.490.10">
    <property type="entry name" value="Gamma-glutamyl cyclotransferase-like"/>
    <property type="match status" value="1"/>
</dbReference>
<protein>
    <recommendedName>
        <fullName evidence="1">gamma-glutamylcyclotransferase</fullName>
        <ecNumber evidence="1">4.3.2.9</ecNumber>
    </recommendedName>
</protein>
<dbReference type="PANTHER" id="PTHR12935">
    <property type="entry name" value="GAMMA-GLUTAMYLCYCLOTRANSFERASE"/>
    <property type="match status" value="1"/>
</dbReference>